<dbReference type="Pfam" id="PF10947">
    <property type="entry name" value="DUF2628"/>
    <property type="match status" value="1"/>
</dbReference>
<dbReference type="InterPro" id="IPR024399">
    <property type="entry name" value="DUF2628"/>
</dbReference>
<proteinExistence type="predicted"/>
<evidence type="ECO:0000256" key="1">
    <source>
        <dbReference type="SAM" id="Phobius"/>
    </source>
</evidence>
<keyword evidence="1" id="KW-1133">Transmembrane helix</keyword>
<gene>
    <name evidence="2" type="ORF">QNA12_16505</name>
</gene>
<accession>A0ABZ2G8V0</accession>
<reference evidence="2 3" key="1">
    <citation type="journal article" date="2024" name="Front. Plant Sci.">
        <title>Comprehensive phenomic and genomic studies of the species, Pectobacterium cacticida and proposal for reclassification as Alcorniella cacticida comb. nov.</title>
        <authorList>
            <person name="Jonca J."/>
            <person name="Pirhonen M."/>
            <person name="Waleron M.M."/>
            <person name="Gawor J."/>
            <person name="Mrozik A."/>
            <person name="Smoktunowicz M."/>
            <person name="Waleron K."/>
            <person name="Waleron M."/>
        </authorList>
    </citation>
    <scope>NUCLEOTIDE SEQUENCE [LARGE SCALE GENOMIC DNA]</scope>
    <source>
        <strain evidence="2 3">DPMP6</strain>
    </source>
</reference>
<protein>
    <submittedName>
        <fullName evidence="2">DUF2628 domain-containing protein</fullName>
    </submittedName>
</protein>
<dbReference type="Proteomes" id="UP001379444">
    <property type="component" value="Chromosome"/>
</dbReference>
<keyword evidence="3" id="KW-1185">Reference proteome</keyword>
<dbReference type="EMBL" id="CP125967">
    <property type="protein sequence ID" value="WWO38093.1"/>
    <property type="molecule type" value="Genomic_DNA"/>
</dbReference>
<organism evidence="2 3">
    <name type="scientific">Pectobacterium cacticida</name>
    <dbReference type="NCBI Taxonomy" id="69221"/>
    <lineage>
        <taxon>Bacteria</taxon>
        <taxon>Pseudomonadati</taxon>
        <taxon>Pseudomonadota</taxon>
        <taxon>Gammaproteobacteria</taxon>
        <taxon>Enterobacterales</taxon>
        <taxon>Pectobacteriaceae</taxon>
        <taxon>Pectobacterium</taxon>
    </lineage>
</organism>
<name>A0ABZ2G8V0_9GAMM</name>
<sequence>MENTVGKQYSKKWQTRFAFYNEFGAPNTATFKNGCKNATFRTRMLLKFNFIAFFFSIIYFFVLGLWRKNLTLLGISLVIATIFAYIDVYTSISLPIYTESAVRTALSMMWALTANHAYYLKQIQGSKSWNPFEGMF</sequence>
<keyword evidence="1" id="KW-0472">Membrane</keyword>
<evidence type="ECO:0000313" key="3">
    <source>
        <dbReference type="Proteomes" id="UP001379444"/>
    </source>
</evidence>
<keyword evidence="1" id="KW-0812">Transmembrane</keyword>
<dbReference type="RefSeq" id="WP_264497857.1">
    <property type="nucleotide sequence ID" value="NZ_CP109947.1"/>
</dbReference>
<feature type="transmembrane region" description="Helical" evidence="1">
    <location>
        <begin position="46"/>
        <end position="66"/>
    </location>
</feature>
<feature type="transmembrane region" description="Helical" evidence="1">
    <location>
        <begin position="72"/>
        <end position="97"/>
    </location>
</feature>
<evidence type="ECO:0000313" key="2">
    <source>
        <dbReference type="EMBL" id="WWO38093.1"/>
    </source>
</evidence>